<dbReference type="InterPro" id="IPR006580">
    <property type="entry name" value="Znf_TTF"/>
</dbReference>
<proteinExistence type="predicted"/>
<name>A0ABQ9HH76_9NEOP</name>
<protein>
    <recommendedName>
        <fullName evidence="1">TTF-type domain-containing protein</fullName>
    </recommendedName>
</protein>
<dbReference type="SMART" id="SM00597">
    <property type="entry name" value="ZnF_TTF"/>
    <property type="match status" value="1"/>
</dbReference>
<evidence type="ECO:0000313" key="3">
    <source>
        <dbReference type="Proteomes" id="UP001159363"/>
    </source>
</evidence>
<dbReference type="Pfam" id="PF05699">
    <property type="entry name" value="Dimer_Tnp_hAT"/>
    <property type="match status" value="1"/>
</dbReference>
<reference evidence="2 3" key="1">
    <citation type="submission" date="2023-02" db="EMBL/GenBank/DDBJ databases">
        <title>LHISI_Scaffold_Assembly.</title>
        <authorList>
            <person name="Stuart O.P."/>
            <person name="Cleave R."/>
            <person name="Magrath M.J.L."/>
            <person name="Mikheyev A.S."/>
        </authorList>
    </citation>
    <scope>NUCLEOTIDE SEQUENCE [LARGE SCALE GENOMIC DNA]</scope>
    <source>
        <strain evidence="2">Daus_M_001</strain>
        <tissue evidence="2">Leg muscle</tissue>
    </source>
</reference>
<gene>
    <name evidence="2" type="ORF">PR048_015428</name>
</gene>
<keyword evidence="3" id="KW-1185">Reference proteome</keyword>
<feature type="domain" description="TTF-type" evidence="1">
    <location>
        <begin position="34"/>
        <end position="115"/>
    </location>
</feature>
<dbReference type="SUPFAM" id="SSF53098">
    <property type="entry name" value="Ribonuclease H-like"/>
    <property type="match status" value="1"/>
</dbReference>
<accession>A0ABQ9HH76</accession>
<dbReference type="PANTHER" id="PTHR46880">
    <property type="entry name" value="RAS-ASSOCIATING DOMAIN-CONTAINING PROTEIN"/>
    <property type="match status" value="1"/>
</dbReference>
<dbReference type="EMBL" id="JARBHB010000005">
    <property type="protein sequence ID" value="KAJ8883584.1"/>
    <property type="molecule type" value="Genomic_DNA"/>
</dbReference>
<dbReference type="InterPro" id="IPR057456">
    <property type="entry name" value="Znf_C17orf113"/>
</dbReference>
<organism evidence="2 3">
    <name type="scientific">Dryococelus australis</name>
    <dbReference type="NCBI Taxonomy" id="614101"/>
    <lineage>
        <taxon>Eukaryota</taxon>
        <taxon>Metazoa</taxon>
        <taxon>Ecdysozoa</taxon>
        <taxon>Arthropoda</taxon>
        <taxon>Hexapoda</taxon>
        <taxon>Insecta</taxon>
        <taxon>Pterygota</taxon>
        <taxon>Neoptera</taxon>
        <taxon>Polyneoptera</taxon>
        <taxon>Phasmatodea</taxon>
        <taxon>Verophasmatodea</taxon>
        <taxon>Anareolatae</taxon>
        <taxon>Phasmatidae</taxon>
        <taxon>Eurycanthinae</taxon>
        <taxon>Dryococelus</taxon>
    </lineage>
</organism>
<evidence type="ECO:0000313" key="2">
    <source>
        <dbReference type="EMBL" id="KAJ8883584.1"/>
    </source>
</evidence>
<dbReference type="PANTHER" id="PTHR46880:SF5">
    <property type="entry name" value="DUF4371 DOMAIN-CONTAINING PROTEIN"/>
    <property type="match status" value="1"/>
</dbReference>
<dbReference type="Proteomes" id="UP001159363">
    <property type="component" value="Chromosome 4"/>
</dbReference>
<sequence length="372" mass="43238">MWKYLQNVSKLPGKKLQIDDDKQCYDKKYDETIQRRNYQETWSVTFPWIRYDSDKNVMFCKTCEQFQEKTSQSSFITGCSSFRKENLSSHIVSQCHKLCAEIINSRNAEPGKSVEEKALQSLNKEVLEKMRIFFRNRYAIAKHERPFPDFKWLCEQDKKKSFDIGETYITDKKCAEFISFVGCVEQKKLEESPENNEEASFDKRNSTDLSADSRKHVVYVLVKCMESRLGDNYNHNFNSWPEALNADATFGDTKVFHKSKLGCCKRKNKAEYANILGLVDLLLSLPAYTADCERGFSLMKSTKSDWRNRLGDNVLSSLMRIQMKSPSVCDYDPDDAIKFWLHSSQRKCRPFQAPYAKGEMDVCPSESDSDED</sequence>
<dbReference type="InterPro" id="IPR012337">
    <property type="entry name" value="RNaseH-like_sf"/>
</dbReference>
<dbReference type="InterPro" id="IPR008906">
    <property type="entry name" value="HATC_C_dom"/>
</dbReference>
<evidence type="ECO:0000259" key="1">
    <source>
        <dbReference type="SMART" id="SM00597"/>
    </source>
</evidence>
<dbReference type="Pfam" id="PF25431">
    <property type="entry name" value="zf-C17orf113"/>
    <property type="match status" value="1"/>
</dbReference>
<comment type="caution">
    <text evidence="2">The sequence shown here is derived from an EMBL/GenBank/DDBJ whole genome shotgun (WGS) entry which is preliminary data.</text>
</comment>